<name>A0ACC6M4F8_9BACI</name>
<protein>
    <submittedName>
        <fullName evidence="1">HD-GYP domain-containing protein</fullName>
        <ecNumber evidence="1">3.1.4.-</ecNumber>
    </submittedName>
</protein>
<evidence type="ECO:0000313" key="2">
    <source>
        <dbReference type="Proteomes" id="UP001277972"/>
    </source>
</evidence>
<keyword evidence="2" id="KW-1185">Reference proteome</keyword>
<sequence length="399" mass="46043">MKNKYRYANLLNEEKRTTIWFLWLVYGIYFVFEIIYFFIAFPSVSWQIEQTGDVSRLFFMKYIVFFVLLPLAYYFLKIENPSPIKYIYAISFILSDILIDSITFYNVDQSFASGNINELVMIMFSPIFVSKRFFYVVSLGTIFKYVIIGLILGDSAVVLPVVLITIISIVAFILLHRFIGYVKAVESSLDKQMEGIVKGVITTLELKDPYTRGHSERVANYAIILAKETDKFTEEELKNFYYACLLHDIGKIHIPDVILTKPGKLTEEEYEIIKTHPVVGAQSLVDVEGITDNINVIRHHHERWDGTGYPDGLKGNQIDYLARIIAIADAFDAMTSSRSYRAALSIERAYEIILNESGAQFDPEIVNVFKDSFDKWIEYFHSHHDNIVKLKEIDEEGKP</sequence>
<comment type="caution">
    <text evidence="1">The sequence shown here is derived from an EMBL/GenBank/DDBJ whole genome shotgun (WGS) entry which is preliminary data.</text>
</comment>
<dbReference type="Proteomes" id="UP001277972">
    <property type="component" value="Unassembled WGS sequence"/>
</dbReference>
<gene>
    <name evidence="1" type="ORF">SH601_07600</name>
</gene>
<evidence type="ECO:0000313" key="1">
    <source>
        <dbReference type="EMBL" id="MDX8045854.1"/>
    </source>
</evidence>
<organism evidence="1 2">
    <name type="scientific">Gracilibacillus pellucidus</name>
    <dbReference type="NCBI Taxonomy" id="3095368"/>
    <lineage>
        <taxon>Bacteria</taxon>
        <taxon>Bacillati</taxon>
        <taxon>Bacillota</taxon>
        <taxon>Bacilli</taxon>
        <taxon>Bacillales</taxon>
        <taxon>Bacillaceae</taxon>
        <taxon>Gracilibacillus</taxon>
    </lineage>
</organism>
<dbReference type="EC" id="3.1.4.-" evidence="1"/>
<reference evidence="1" key="1">
    <citation type="submission" date="2023-11" db="EMBL/GenBank/DDBJ databases">
        <title>Gracilibacillus pellucida a moderately halophilic bacterium isolated from saline soil in Xinjiang province.</title>
        <authorList>
            <person name="Zhang Z."/>
            <person name="Tan F."/>
            <person name="Wang Y."/>
            <person name="Xia M."/>
        </authorList>
    </citation>
    <scope>NUCLEOTIDE SEQUENCE</scope>
    <source>
        <strain evidence="1">S3-1-1</strain>
    </source>
</reference>
<keyword evidence="1" id="KW-0378">Hydrolase</keyword>
<accession>A0ACC6M4F8</accession>
<proteinExistence type="predicted"/>
<dbReference type="EMBL" id="JAWZSR010000003">
    <property type="protein sequence ID" value="MDX8045854.1"/>
    <property type="molecule type" value="Genomic_DNA"/>
</dbReference>